<dbReference type="STRING" id="1121485.GCA_000426485_01693"/>
<dbReference type="AlphaFoldDB" id="A0A4Y8L377"/>
<dbReference type="Gene3D" id="2.60.120.200">
    <property type="match status" value="1"/>
</dbReference>
<dbReference type="InterPro" id="IPR013320">
    <property type="entry name" value="ConA-like_dom_sf"/>
</dbReference>
<keyword evidence="2" id="KW-1185">Reference proteome</keyword>
<dbReference type="GO" id="GO:0005975">
    <property type="term" value="P:carbohydrate metabolic process"/>
    <property type="evidence" value="ECO:0007669"/>
    <property type="project" value="UniProtKB-ARBA"/>
</dbReference>
<organism evidence="1 2">
    <name type="scientific">Dysgonomonas capnocytophagoides</name>
    <dbReference type="NCBI Taxonomy" id="45254"/>
    <lineage>
        <taxon>Bacteria</taxon>
        <taxon>Pseudomonadati</taxon>
        <taxon>Bacteroidota</taxon>
        <taxon>Bacteroidia</taxon>
        <taxon>Bacteroidales</taxon>
        <taxon>Dysgonomonadaceae</taxon>
        <taxon>Dysgonomonas</taxon>
    </lineage>
</organism>
<proteinExistence type="predicted"/>
<dbReference type="PROSITE" id="PS51257">
    <property type="entry name" value="PROKAR_LIPOPROTEIN"/>
    <property type="match status" value="1"/>
</dbReference>
<comment type="caution">
    <text evidence="1">The sequence shown here is derived from an EMBL/GenBank/DDBJ whole genome shotgun (WGS) entry which is preliminary data.</text>
</comment>
<dbReference type="EMBL" id="SOML01000010">
    <property type="protein sequence ID" value="TFD94698.1"/>
    <property type="molecule type" value="Genomic_DNA"/>
</dbReference>
<sequence length="606" mass="67888">MILFRIKQRLLSYSVVIGMIAFILSSCQDWGEMDSPAGNQVYPKLEKLVSYSFEDDLDPTVFNLYAYNNGAIPVQTDDEVLASRVLHLNGGYARIDNPLNSVTVQNGVSLTFWVKQTAQTEEGSEQDLEGSLFSFQNENGTQNLFITANGWLSYNGVDGTYEDNNPSGYKTGLMSVGEWHYVAMMVRDDGYAIYVDGQKKIDKQVTDFDFSKIVQFMASVPSLYIGYGSDTDTKEWMLDDLTIYRNQITDTQIKVPTTGGGEEESDYIIVGNDDYSTTWWSAFSDLVTMAGSQTTHYGFYNYTDGTANYRNWVLVLTNGKDRGETGYAEYFVLRADGYGWGDANYKADNITHNFNFDDGSFTNDMKGAYVDLTIKRTNNRVDVKAVVTSTSGTVYNYSFYYEGEMTSTIGSFLTCEGSYLAIDPKVTYVGDSYTTGSYLVGPADYSAGWWSYFSSLSKISGNTSSPFVYTFYNNNNATQNYHNWLLVVTNGKDRGETGYAEYFVLRADAFGWGDTNYNGSNISASYDWDSYKTQMKGAYCMLIITRSSNRIDVIAKITTAAGVQLPDYIFYYEGVSTTDIGTFLTVEAASLDVRTVAYYPFLNTEE</sequence>
<dbReference type="Pfam" id="PF13385">
    <property type="entry name" value="Laminin_G_3"/>
    <property type="match status" value="1"/>
</dbReference>
<dbReference type="OrthoDB" id="975413at2"/>
<evidence type="ECO:0000313" key="1">
    <source>
        <dbReference type="EMBL" id="TFD94698.1"/>
    </source>
</evidence>
<accession>A0A4Y8L377</accession>
<dbReference type="SUPFAM" id="SSF49899">
    <property type="entry name" value="Concanavalin A-like lectins/glucanases"/>
    <property type="match status" value="1"/>
</dbReference>
<dbReference type="GO" id="GO:0004553">
    <property type="term" value="F:hydrolase activity, hydrolyzing O-glycosyl compounds"/>
    <property type="evidence" value="ECO:0007669"/>
    <property type="project" value="UniProtKB-ARBA"/>
</dbReference>
<evidence type="ECO:0000313" key="2">
    <source>
        <dbReference type="Proteomes" id="UP000297861"/>
    </source>
</evidence>
<dbReference type="Proteomes" id="UP000297861">
    <property type="component" value="Unassembled WGS sequence"/>
</dbReference>
<gene>
    <name evidence="1" type="ORF">E2605_15145</name>
</gene>
<name>A0A4Y8L377_9BACT</name>
<protein>
    <submittedName>
        <fullName evidence="1">Uncharacterized protein</fullName>
    </submittedName>
</protein>
<reference evidence="1 2" key="1">
    <citation type="submission" date="2019-03" db="EMBL/GenBank/DDBJ databases">
        <title>San Antonio Military Medical Center submission to MRSN (WRAIR), pending publication.</title>
        <authorList>
            <person name="Blyth D.M."/>
            <person name="Mccarthy S.L."/>
            <person name="Schall S.E."/>
            <person name="Stam J.A."/>
            <person name="Ong A.C."/>
            <person name="Mcgann P.T."/>
        </authorList>
    </citation>
    <scope>NUCLEOTIDE SEQUENCE [LARGE SCALE GENOMIC DNA]</scope>
    <source>
        <strain evidence="1 2">MRSN571793</strain>
    </source>
</reference>